<feature type="transmembrane region" description="Helical" evidence="1">
    <location>
        <begin position="67"/>
        <end position="93"/>
    </location>
</feature>
<evidence type="ECO:0000313" key="3">
    <source>
        <dbReference type="Proteomes" id="UP000003828"/>
    </source>
</evidence>
<dbReference type="STRING" id="1077972.ARGLB_064_00570"/>
<evidence type="ECO:0000313" key="2">
    <source>
        <dbReference type="EMBL" id="GAB14295.1"/>
    </source>
</evidence>
<keyword evidence="1" id="KW-0472">Membrane</keyword>
<protein>
    <submittedName>
        <fullName evidence="2">Uncharacterized protein</fullName>
    </submittedName>
</protein>
<dbReference type="EMBL" id="BAEG01000064">
    <property type="protein sequence ID" value="GAB14295.1"/>
    <property type="molecule type" value="Genomic_DNA"/>
</dbReference>
<feature type="transmembrane region" description="Helical" evidence="1">
    <location>
        <begin position="12"/>
        <end position="32"/>
    </location>
</feature>
<name>H0QN94_ARTG1</name>
<keyword evidence="3" id="KW-1185">Reference proteome</keyword>
<dbReference type="Proteomes" id="UP000003828">
    <property type="component" value="Unassembled WGS sequence"/>
</dbReference>
<proteinExistence type="predicted"/>
<accession>H0QN94</accession>
<organism evidence="2 3">
    <name type="scientific">Arthrobacter globiformis (strain ATCC 8010 / DSM 20124 / JCM 1332 / NBRC 12137 / NCIMB 8907 / NRRL B-2979 / 168)</name>
    <dbReference type="NCBI Taxonomy" id="1077972"/>
    <lineage>
        <taxon>Bacteria</taxon>
        <taxon>Bacillati</taxon>
        <taxon>Actinomycetota</taxon>
        <taxon>Actinomycetes</taxon>
        <taxon>Micrococcales</taxon>
        <taxon>Micrococcaceae</taxon>
        <taxon>Arthrobacter</taxon>
    </lineage>
</organism>
<comment type="caution">
    <text evidence="2">The sequence shown here is derived from an EMBL/GenBank/DDBJ whole genome shotgun (WGS) entry which is preliminary data.</text>
</comment>
<evidence type="ECO:0000256" key="1">
    <source>
        <dbReference type="SAM" id="Phobius"/>
    </source>
</evidence>
<dbReference type="RefSeq" id="WP_003802578.1">
    <property type="nucleotide sequence ID" value="NZ_BAEG01000064.1"/>
</dbReference>
<sequence length="116" mass="11757">MLQYRPFAKFGTNAVGVVGIVVCCAGAFPGILESVATVAAAGELGLPGPDQSDVRETVALPFLPFDWSVLAIGIFLIVIAGAFQMGAIQLAALNAGPLRSGTPGTGIPPSNGHPLR</sequence>
<dbReference type="AlphaFoldDB" id="H0QN94"/>
<gene>
    <name evidence="2" type="ORF">ARGLB_064_00570</name>
</gene>
<reference evidence="2 3" key="1">
    <citation type="submission" date="2011-12" db="EMBL/GenBank/DDBJ databases">
        <title>Whole genome shotgun sequence of Arthrobacter globiformis NBRC 12137.</title>
        <authorList>
            <person name="Miyazawa S."/>
            <person name="Hosoyama A."/>
            <person name="Tsuchikane K."/>
            <person name="Katsumata H."/>
            <person name="Yamazaki S."/>
            <person name="Fujita N."/>
        </authorList>
    </citation>
    <scope>NUCLEOTIDE SEQUENCE [LARGE SCALE GENOMIC DNA]</scope>
    <source>
        <strain evidence="2 3">NBRC 12137</strain>
    </source>
</reference>
<keyword evidence="1" id="KW-1133">Transmembrane helix</keyword>
<keyword evidence="1" id="KW-0812">Transmembrane</keyword>